<evidence type="ECO:0000256" key="3">
    <source>
        <dbReference type="ARBA" id="ARBA00022741"/>
    </source>
</evidence>
<dbReference type="PANTHER" id="PTHR47970">
    <property type="entry name" value="KINESIN-LIKE PROTEIN KIF11"/>
    <property type="match status" value="1"/>
</dbReference>
<comment type="subcellular location">
    <subcellularLocation>
        <location evidence="1">Cytoplasm</location>
        <location evidence="1">Cytoskeleton</location>
    </subcellularLocation>
</comment>
<evidence type="ECO:0000313" key="11">
    <source>
        <dbReference type="Proteomes" id="UP001168821"/>
    </source>
</evidence>
<feature type="transmembrane region" description="Helical" evidence="8">
    <location>
        <begin position="97"/>
        <end position="117"/>
    </location>
</feature>
<keyword evidence="8" id="KW-1133">Transmembrane helix</keyword>
<keyword evidence="8" id="KW-0472">Membrane</keyword>
<comment type="similarity">
    <text evidence="7">Belongs to the TRAFAC class myosin-kinesin ATPase superfamily. Kinesin family.</text>
</comment>
<dbReference type="Pfam" id="PF00225">
    <property type="entry name" value="Kinesin"/>
    <property type="match status" value="1"/>
</dbReference>
<dbReference type="PANTHER" id="PTHR47970:SF12">
    <property type="entry name" value="KINESIN FAMILY MEMBER 11"/>
    <property type="match status" value="1"/>
</dbReference>
<dbReference type="InterPro" id="IPR027417">
    <property type="entry name" value="P-loop_NTPase"/>
</dbReference>
<evidence type="ECO:0000256" key="1">
    <source>
        <dbReference type="ARBA" id="ARBA00004245"/>
    </source>
</evidence>
<evidence type="ECO:0000256" key="5">
    <source>
        <dbReference type="ARBA" id="ARBA00023175"/>
    </source>
</evidence>
<dbReference type="AlphaFoldDB" id="A0AA38HSE4"/>
<keyword evidence="6" id="KW-0206">Cytoskeleton</keyword>
<dbReference type="GO" id="GO:0005524">
    <property type="term" value="F:ATP binding"/>
    <property type="evidence" value="ECO:0007669"/>
    <property type="project" value="UniProtKB-UniRule"/>
</dbReference>
<dbReference type="GO" id="GO:0051231">
    <property type="term" value="P:spindle elongation"/>
    <property type="evidence" value="ECO:0007669"/>
    <property type="project" value="TreeGrafter"/>
</dbReference>
<keyword evidence="8" id="KW-0812">Transmembrane</keyword>
<keyword evidence="11" id="KW-1185">Reference proteome</keyword>
<name>A0AA38HSE4_9CUCU</name>
<feature type="domain" description="Kinesin motor" evidence="9">
    <location>
        <begin position="145"/>
        <end position="329"/>
    </location>
</feature>
<dbReference type="SUPFAM" id="SSF52540">
    <property type="entry name" value="P-loop containing nucleoside triphosphate hydrolases"/>
    <property type="match status" value="1"/>
</dbReference>
<keyword evidence="2" id="KW-0963">Cytoplasm</keyword>
<accession>A0AA38HSE4</accession>
<dbReference type="GO" id="GO:0090307">
    <property type="term" value="P:mitotic spindle assembly"/>
    <property type="evidence" value="ECO:0007669"/>
    <property type="project" value="TreeGrafter"/>
</dbReference>
<protein>
    <recommendedName>
        <fullName evidence="9">Kinesin motor domain-containing protein</fullName>
    </recommendedName>
</protein>
<evidence type="ECO:0000256" key="7">
    <source>
        <dbReference type="PROSITE-ProRule" id="PRU00283"/>
    </source>
</evidence>
<dbReference type="GO" id="GO:0008574">
    <property type="term" value="F:plus-end-directed microtubule motor activity"/>
    <property type="evidence" value="ECO:0007669"/>
    <property type="project" value="TreeGrafter"/>
</dbReference>
<dbReference type="GO" id="GO:0072686">
    <property type="term" value="C:mitotic spindle"/>
    <property type="evidence" value="ECO:0007669"/>
    <property type="project" value="TreeGrafter"/>
</dbReference>
<evidence type="ECO:0000256" key="6">
    <source>
        <dbReference type="ARBA" id="ARBA00023212"/>
    </source>
</evidence>
<dbReference type="PROSITE" id="PS50067">
    <property type="entry name" value="KINESIN_MOTOR_2"/>
    <property type="match status" value="1"/>
</dbReference>
<dbReference type="GO" id="GO:0005876">
    <property type="term" value="C:spindle microtubule"/>
    <property type="evidence" value="ECO:0007669"/>
    <property type="project" value="TreeGrafter"/>
</dbReference>
<keyword evidence="3 7" id="KW-0547">Nucleotide-binding</keyword>
<dbReference type="InterPro" id="IPR001752">
    <property type="entry name" value="Kinesin_motor_dom"/>
</dbReference>
<dbReference type="InterPro" id="IPR047149">
    <property type="entry name" value="KIF11-like"/>
</dbReference>
<dbReference type="EMBL" id="JALNTZ010000010">
    <property type="protein sequence ID" value="KAJ3640184.1"/>
    <property type="molecule type" value="Genomic_DNA"/>
</dbReference>
<dbReference type="GO" id="GO:0007018">
    <property type="term" value="P:microtubule-based movement"/>
    <property type="evidence" value="ECO:0007669"/>
    <property type="project" value="InterPro"/>
</dbReference>
<dbReference type="InterPro" id="IPR036961">
    <property type="entry name" value="Kinesin_motor_dom_sf"/>
</dbReference>
<evidence type="ECO:0000259" key="9">
    <source>
        <dbReference type="PROSITE" id="PS50067"/>
    </source>
</evidence>
<proteinExistence type="inferred from homology"/>
<dbReference type="SMART" id="SM00129">
    <property type="entry name" value="KISc"/>
    <property type="match status" value="1"/>
</dbReference>
<evidence type="ECO:0000256" key="4">
    <source>
        <dbReference type="ARBA" id="ARBA00022840"/>
    </source>
</evidence>
<keyword evidence="4 7" id="KW-0067">ATP-binding</keyword>
<sequence>MNFRDETAERSYAPLDLVIIKMCGKLCYAEALLWIGVFPYATFNTFVTSESIQNRRNSLIIGYGVGLLIYVEDPRRSPDSGAGQSDTACRNFHSIRLALTVVTFLLLVFTAPLLLPLNFKRSKFIRLTVTKQVRGSSQKKKANTPVKVFLLQRPLNPREKEQKCFNVVHAAQAREVVLKKGVNKRKFTCDHFFGPETTQSELYNATLAPMINNVVAGYNCTLFAYGQTGTGKTHAMLGEIKPGADINSRMDESVGLSAELSILNVRTEYTVRTSFAEIHNEEVHDVFRDNMVLRIYDDPLVKGSVCLKELKTVNTANVVEWIIIGLRAR</sequence>
<feature type="binding site" evidence="7">
    <location>
        <begin position="226"/>
        <end position="233"/>
    </location>
    <ligand>
        <name>ATP</name>
        <dbReference type="ChEBI" id="CHEBI:30616"/>
    </ligand>
</feature>
<dbReference type="Gene3D" id="3.40.850.10">
    <property type="entry name" value="Kinesin motor domain"/>
    <property type="match status" value="1"/>
</dbReference>
<gene>
    <name evidence="10" type="ORF">Zmor_003499</name>
</gene>
<evidence type="ECO:0000313" key="10">
    <source>
        <dbReference type="EMBL" id="KAJ3640184.1"/>
    </source>
</evidence>
<evidence type="ECO:0000256" key="8">
    <source>
        <dbReference type="SAM" id="Phobius"/>
    </source>
</evidence>
<dbReference type="GO" id="GO:0008017">
    <property type="term" value="F:microtubule binding"/>
    <property type="evidence" value="ECO:0007669"/>
    <property type="project" value="InterPro"/>
</dbReference>
<organism evidence="10 11">
    <name type="scientific">Zophobas morio</name>
    <dbReference type="NCBI Taxonomy" id="2755281"/>
    <lineage>
        <taxon>Eukaryota</taxon>
        <taxon>Metazoa</taxon>
        <taxon>Ecdysozoa</taxon>
        <taxon>Arthropoda</taxon>
        <taxon>Hexapoda</taxon>
        <taxon>Insecta</taxon>
        <taxon>Pterygota</taxon>
        <taxon>Neoptera</taxon>
        <taxon>Endopterygota</taxon>
        <taxon>Coleoptera</taxon>
        <taxon>Polyphaga</taxon>
        <taxon>Cucujiformia</taxon>
        <taxon>Tenebrionidae</taxon>
        <taxon>Zophobas</taxon>
    </lineage>
</organism>
<reference evidence="10" key="1">
    <citation type="journal article" date="2023" name="G3 (Bethesda)">
        <title>Whole genome assemblies of Zophobas morio and Tenebrio molitor.</title>
        <authorList>
            <person name="Kaur S."/>
            <person name="Stinson S.A."/>
            <person name="diCenzo G.C."/>
        </authorList>
    </citation>
    <scope>NUCLEOTIDE SEQUENCE</scope>
    <source>
        <strain evidence="10">QUZm001</strain>
    </source>
</reference>
<dbReference type="GO" id="GO:0005634">
    <property type="term" value="C:nucleus"/>
    <property type="evidence" value="ECO:0007669"/>
    <property type="project" value="TreeGrafter"/>
</dbReference>
<keyword evidence="5 7" id="KW-0505">Motor protein</keyword>
<comment type="caution">
    <text evidence="10">The sequence shown here is derived from an EMBL/GenBank/DDBJ whole genome shotgun (WGS) entry which is preliminary data.</text>
</comment>
<dbReference type="Proteomes" id="UP001168821">
    <property type="component" value="Unassembled WGS sequence"/>
</dbReference>
<evidence type="ECO:0000256" key="2">
    <source>
        <dbReference type="ARBA" id="ARBA00022490"/>
    </source>
</evidence>